<gene>
    <name evidence="3" type="ORF">MFFC18_37880</name>
</gene>
<keyword evidence="2" id="KW-0472">Membrane</keyword>
<reference evidence="3 4" key="1">
    <citation type="submission" date="2019-08" db="EMBL/GenBank/DDBJ databases">
        <title>Deep-cultivation of Planctomycetes and their phenomic and genomic characterization uncovers novel biology.</title>
        <authorList>
            <person name="Wiegand S."/>
            <person name="Jogler M."/>
            <person name="Boedeker C."/>
            <person name="Pinto D."/>
            <person name="Vollmers J."/>
            <person name="Rivas-Marin E."/>
            <person name="Kohn T."/>
            <person name="Peeters S.H."/>
            <person name="Heuer A."/>
            <person name="Rast P."/>
            <person name="Oberbeckmann S."/>
            <person name="Bunk B."/>
            <person name="Jeske O."/>
            <person name="Meyerdierks A."/>
            <person name="Storesund J.E."/>
            <person name="Kallscheuer N."/>
            <person name="Luecker S."/>
            <person name="Lage O.M."/>
            <person name="Pohl T."/>
            <person name="Merkel B.J."/>
            <person name="Hornburger P."/>
            <person name="Mueller R.-W."/>
            <person name="Bruemmer F."/>
            <person name="Labrenz M."/>
            <person name="Spormann A.M."/>
            <person name="Op den Camp H."/>
            <person name="Overmann J."/>
            <person name="Amann R."/>
            <person name="Jetten M.S.M."/>
            <person name="Mascher T."/>
            <person name="Medema M.H."/>
            <person name="Devos D.P."/>
            <person name="Kaster A.-K."/>
            <person name="Ovreas L."/>
            <person name="Rohde M."/>
            <person name="Galperin M.Y."/>
            <person name="Jogler C."/>
        </authorList>
    </citation>
    <scope>NUCLEOTIDE SEQUENCE [LARGE SCALE GENOMIC DNA]</scope>
    <source>
        <strain evidence="3 4">FC18</strain>
    </source>
</reference>
<dbReference type="Proteomes" id="UP000322214">
    <property type="component" value="Chromosome"/>
</dbReference>
<organism evidence="3 4">
    <name type="scientific">Mariniblastus fucicola</name>
    <dbReference type="NCBI Taxonomy" id="980251"/>
    <lineage>
        <taxon>Bacteria</taxon>
        <taxon>Pseudomonadati</taxon>
        <taxon>Planctomycetota</taxon>
        <taxon>Planctomycetia</taxon>
        <taxon>Pirellulales</taxon>
        <taxon>Pirellulaceae</taxon>
        <taxon>Mariniblastus</taxon>
    </lineage>
</organism>
<keyword evidence="2" id="KW-0812">Transmembrane</keyword>
<sequence>MSEQQWYYQLAVAIGDPKTVGPIDTGQLRALLTEGTLKRKDLVMSPQGTRSQWVYVAKHPKLCQLIDQAKAKKRIEKQAAREKEENAYREHEAMLERLAAEQRIRDSWLNSTHAIIDFENNTWTCCFCQNDVRPTSRKCQHCHEILDRADRSHYAYANAPNRWSPGIAALLSLLIPGAGQMYKGQVFNGICWFFFMPVCYLICIMTVFLTPLAMLIHVCCIVGASQGDPKVA</sequence>
<keyword evidence="2" id="KW-1133">Transmembrane helix</keyword>
<feature type="coiled-coil region" evidence="1">
    <location>
        <begin position="65"/>
        <end position="101"/>
    </location>
</feature>
<keyword evidence="1" id="KW-0175">Coiled coil</keyword>
<dbReference type="KEGG" id="mff:MFFC18_37880"/>
<proteinExistence type="predicted"/>
<feature type="transmembrane region" description="Helical" evidence="2">
    <location>
        <begin position="190"/>
        <end position="216"/>
    </location>
</feature>
<keyword evidence="4" id="KW-1185">Reference proteome</keyword>
<dbReference type="AlphaFoldDB" id="A0A5B9PCA9"/>
<protein>
    <submittedName>
        <fullName evidence="3">TM2 domain protein</fullName>
    </submittedName>
</protein>
<evidence type="ECO:0000256" key="2">
    <source>
        <dbReference type="SAM" id="Phobius"/>
    </source>
</evidence>
<evidence type="ECO:0000256" key="1">
    <source>
        <dbReference type="SAM" id="Coils"/>
    </source>
</evidence>
<evidence type="ECO:0000313" key="3">
    <source>
        <dbReference type="EMBL" id="QEG23884.1"/>
    </source>
</evidence>
<dbReference type="OrthoDB" id="964739at2"/>
<evidence type="ECO:0000313" key="4">
    <source>
        <dbReference type="Proteomes" id="UP000322214"/>
    </source>
</evidence>
<dbReference type="RefSeq" id="WP_084416887.1">
    <property type="nucleotide sequence ID" value="NZ_CP042912.1"/>
</dbReference>
<name>A0A5B9PCA9_9BACT</name>
<accession>A0A5B9PCA9</accession>
<dbReference type="EMBL" id="CP042912">
    <property type="protein sequence ID" value="QEG23884.1"/>
    <property type="molecule type" value="Genomic_DNA"/>
</dbReference>